<dbReference type="EMBL" id="VSFG01000008">
    <property type="protein sequence ID" value="TYB42244.1"/>
    <property type="molecule type" value="Genomic_DNA"/>
</dbReference>
<organism evidence="1 2">
    <name type="scientific">Actinomadura chibensis</name>
    <dbReference type="NCBI Taxonomy" id="392828"/>
    <lineage>
        <taxon>Bacteria</taxon>
        <taxon>Bacillati</taxon>
        <taxon>Actinomycetota</taxon>
        <taxon>Actinomycetes</taxon>
        <taxon>Streptosporangiales</taxon>
        <taxon>Thermomonosporaceae</taxon>
        <taxon>Actinomadura</taxon>
    </lineage>
</organism>
<dbReference type="AlphaFoldDB" id="A0A5D0NCK5"/>
<dbReference type="STRING" id="1220554.GCA_001552135_02001"/>
<dbReference type="PANTHER" id="PTHR31299">
    <property type="entry name" value="ESTERASE, PUTATIVE (AFU_ORTHOLOGUE AFUA_1G05850)-RELATED"/>
    <property type="match status" value="1"/>
</dbReference>
<accession>A0A5D0NCK5</accession>
<comment type="caution">
    <text evidence="1">The sequence shown here is derived from an EMBL/GenBank/DDBJ whole genome shotgun (WGS) entry which is preliminary data.</text>
</comment>
<protein>
    <submittedName>
        <fullName evidence="1">Erythromycin esterase family protein</fullName>
    </submittedName>
</protein>
<dbReference type="InterPro" id="IPR007815">
    <property type="entry name" value="Emycin_Estase"/>
</dbReference>
<dbReference type="SUPFAM" id="SSF159501">
    <property type="entry name" value="EreA/ChaN-like"/>
    <property type="match status" value="1"/>
</dbReference>
<keyword evidence="2" id="KW-1185">Reference proteome</keyword>
<dbReference type="RefSeq" id="WP_083980506.1">
    <property type="nucleotide sequence ID" value="NZ_VSFG01000008.1"/>
</dbReference>
<dbReference type="GO" id="GO:0046677">
    <property type="term" value="P:response to antibiotic"/>
    <property type="evidence" value="ECO:0007669"/>
    <property type="project" value="InterPro"/>
</dbReference>
<evidence type="ECO:0000313" key="2">
    <source>
        <dbReference type="Proteomes" id="UP000323380"/>
    </source>
</evidence>
<dbReference type="PIRSF" id="PIRSF036794">
    <property type="entry name" value="UCP_erythr_ester"/>
    <property type="match status" value="1"/>
</dbReference>
<dbReference type="CDD" id="cd14728">
    <property type="entry name" value="Ere-like"/>
    <property type="match status" value="1"/>
</dbReference>
<dbReference type="InterPro" id="IPR052036">
    <property type="entry name" value="Hydrolase/PRTase-associated"/>
</dbReference>
<dbReference type="PANTHER" id="PTHR31299:SF0">
    <property type="entry name" value="ESTERASE, PUTATIVE (AFU_ORTHOLOGUE AFUA_1G05850)-RELATED"/>
    <property type="match status" value="1"/>
</dbReference>
<sequence>MPQPRGDDRFTRGRVEGVAADVLGAALPLEYEDDLDPLLDRIGDARCVLVGEASHGTHEYCAWRAALTRRLVAERGFSFVAVEGDWPDVRRVGRSVTLAPGAPDDPRDVLAASGRWPAWMWANEETAKLCRWLRDRNAGLPSSERTGFYGLDVYGLWESLRAVADHVAEHAPDHLDATLEAFGCFEPPAAGRAAAGRRAALVPDAAADEVLALLTRLRRPVTQGGGREPVDAFDAGHNAEVAAGAERYYRTLLGGGPEAWNARDAHLADTLDRLMAFHASERGTGKAVVWAHNSQAGDARATGMAAAGMVSLGQLARERHGPDEVVLVGFAGGPGEVVAAPRWGAPMEVMHVPPPEHGSLEAALAESELHRGLFVVPPEEDKPAFLTDTLAERAIGVVYDPDRDGRQYVPARLADRYDALCWFRITSALQPLHQDADARGERVAAPSRV</sequence>
<dbReference type="Pfam" id="PF05139">
    <property type="entry name" value="Erythro_esteras"/>
    <property type="match status" value="1"/>
</dbReference>
<gene>
    <name evidence="1" type="ORF">FXF69_30955</name>
</gene>
<dbReference type="Gene3D" id="3.40.1660.10">
    <property type="entry name" value="EreA-like (biosynthetic domain)"/>
    <property type="match status" value="1"/>
</dbReference>
<dbReference type="InterPro" id="IPR014622">
    <property type="entry name" value="UCP036794_erythomycin"/>
</dbReference>
<dbReference type="Gene3D" id="3.30.1870.10">
    <property type="entry name" value="EreA-like, domain 2"/>
    <property type="match status" value="1"/>
</dbReference>
<dbReference type="Proteomes" id="UP000323380">
    <property type="component" value="Unassembled WGS sequence"/>
</dbReference>
<name>A0A5D0NCK5_9ACTN</name>
<reference evidence="1 2" key="1">
    <citation type="submission" date="2019-08" db="EMBL/GenBank/DDBJ databases">
        <title>Actinomadura sp. nov. CYP1-5 isolated from mountain soil.</title>
        <authorList>
            <person name="Songsumanus A."/>
            <person name="Kuncharoen N."/>
            <person name="Kudo T."/>
            <person name="Yuki M."/>
            <person name="Igarashi Y."/>
            <person name="Tanasupawat S."/>
        </authorList>
    </citation>
    <scope>NUCLEOTIDE SEQUENCE [LARGE SCALE GENOMIC DNA]</scope>
    <source>
        <strain evidence="1 2">JCM 14158</strain>
    </source>
</reference>
<evidence type="ECO:0000313" key="1">
    <source>
        <dbReference type="EMBL" id="TYB42244.1"/>
    </source>
</evidence>
<proteinExistence type="predicted"/>